<dbReference type="GO" id="GO:0005524">
    <property type="term" value="F:ATP binding"/>
    <property type="evidence" value="ECO:0007669"/>
    <property type="project" value="UniProtKB-KW"/>
</dbReference>
<organism evidence="1 2">
    <name type="scientific">Bacteroides caccae</name>
    <dbReference type="NCBI Taxonomy" id="47678"/>
    <lineage>
        <taxon>Bacteria</taxon>
        <taxon>Pseudomonadati</taxon>
        <taxon>Bacteroidota</taxon>
        <taxon>Bacteroidia</taxon>
        <taxon>Bacteroidales</taxon>
        <taxon>Bacteroidaceae</taxon>
        <taxon>Bacteroides</taxon>
    </lineage>
</organism>
<dbReference type="InterPro" id="IPR016195">
    <property type="entry name" value="Pol/histidinol_Pase-like"/>
</dbReference>
<dbReference type="AlphaFoldDB" id="A0A174WYB9"/>
<dbReference type="EMBL" id="CZBL01000019">
    <property type="protein sequence ID" value="CUQ49040.1"/>
    <property type="molecule type" value="Genomic_DNA"/>
</dbReference>
<dbReference type="CDD" id="cd07432">
    <property type="entry name" value="PHP_HisPPase"/>
    <property type="match status" value="1"/>
</dbReference>
<dbReference type="InterPro" id="IPR027417">
    <property type="entry name" value="P-loop_NTPase"/>
</dbReference>
<gene>
    <name evidence="1" type="ORF">ERS852558_03771</name>
</gene>
<name>A0A174WYB9_9BACE</name>
<proteinExistence type="predicted"/>
<dbReference type="SUPFAM" id="SSF89550">
    <property type="entry name" value="PHP domain-like"/>
    <property type="match status" value="1"/>
</dbReference>
<protein>
    <submittedName>
        <fullName evidence="1">Phosphate ABC transporter ATP-binding protein</fullName>
    </submittedName>
</protein>
<dbReference type="Gene3D" id="3.20.20.140">
    <property type="entry name" value="Metal-dependent hydrolases"/>
    <property type="match status" value="1"/>
</dbReference>
<dbReference type="SUPFAM" id="SSF52540">
    <property type="entry name" value="P-loop containing nucleoside triphosphate hydrolases"/>
    <property type="match status" value="2"/>
</dbReference>
<keyword evidence="1" id="KW-0067">ATP-binding</keyword>
<keyword evidence="1" id="KW-0547">Nucleotide-binding</keyword>
<dbReference type="RefSeq" id="WP_008640394.1">
    <property type="nucleotide sequence ID" value="NZ_CZBL01000019.1"/>
</dbReference>
<evidence type="ECO:0000313" key="2">
    <source>
        <dbReference type="Proteomes" id="UP000095725"/>
    </source>
</evidence>
<reference evidence="1 2" key="1">
    <citation type="submission" date="2015-09" db="EMBL/GenBank/DDBJ databases">
        <authorList>
            <consortium name="Pathogen Informatics"/>
        </authorList>
    </citation>
    <scope>NUCLEOTIDE SEQUENCE [LARGE SCALE GENOMIC DNA]</scope>
    <source>
        <strain evidence="1 2">2789STDY5834946</strain>
    </source>
</reference>
<accession>A0A174WYB9</accession>
<dbReference type="Gene3D" id="3.40.50.300">
    <property type="entry name" value="P-loop containing nucleotide triphosphate hydrolases"/>
    <property type="match status" value="1"/>
</dbReference>
<dbReference type="Proteomes" id="UP000095725">
    <property type="component" value="Unassembled WGS sequence"/>
</dbReference>
<evidence type="ECO:0000313" key="1">
    <source>
        <dbReference type="EMBL" id="CUQ49040.1"/>
    </source>
</evidence>
<sequence length="679" mass="77432">MKRCDLHIHTVPSVSDRMFTYDKDVLLDYVAKTKLDVIAITNHNLFDYAQYQEIKDALTQIVVLPGIEVDLENGHILVIANNDDGTLFDFNSKCEEVKNLIKTKDDDISYDTFIRIFGDLSKYLLIPHYEKEPKLHKDTIEKLGRNIIAGEVSSVKKFIYMEKEDTELTPVYFSDFRIEKGVTPDKYPVSHTFFDVDQVNVNTLKLCLMDKTKVTLTSEKGIKLFQIFPNGQMLSTGLNIMFGKRSTGKTHTLNAIASRFEGKAKYIKQFELLNTSRSDSEQFENDLKVRQENSAEDYLREFSVIVTDVLKTCSADEDEMKLQKYLEAVMSSAQQSDVNDVFSKSKLFNESDFKELSFDEIKKLINATLTLLESQLYKSLVNKHLPEASLKSLLKELIEQCRKDNVANLYFKEVNNIIKMVKESLQLKSAAPRIPNIDLYQYFINKKKREIFAQVAIAIKKSRTISTEKAGHFTISVSARPFANATDLKTVGLKQVSLTNAFAKYGNPIQYLDELKAAGVESNRIYKLFAAIDYRILNSSGLPVSGGERSEFNFLQKIKDAILCDILIIDEPESSFDNLFLKNEVNKFIKEMAENMPVIISTHNNTIGGSIKPDYILYTEKKIEADGVHFNIYSGYPTAQTLRDVKGNTIENYEITLNSLEAGEQAYSERKDIYETLKN</sequence>